<evidence type="ECO:0000259" key="9">
    <source>
        <dbReference type="Pfam" id="PF02551"/>
    </source>
</evidence>
<evidence type="ECO:0000259" key="10">
    <source>
        <dbReference type="Pfam" id="PF13622"/>
    </source>
</evidence>
<dbReference type="InterPro" id="IPR003703">
    <property type="entry name" value="Acyl_CoA_thio"/>
</dbReference>
<name>A0A4R7JTV3_9GAMM</name>
<evidence type="ECO:0000256" key="2">
    <source>
        <dbReference type="ARBA" id="ARBA00011881"/>
    </source>
</evidence>
<dbReference type="InterPro" id="IPR042171">
    <property type="entry name" value="Acyl-CoA_hotdog"/>
</dbReference>
<organism evidence="11 12">
    <name type="scientific">Halospina denitrificans</name>
    <dbReference type="NCBI Taxonomy" id="332522"/>
    <lineage>
        <taxon>Bacteria</taxon>
        <taxon>Pseudomonadati</taxon>
        <taxon>Pseudomonadota</taxon>
        <taxon>Gammaproteobacteria</taxon>
        <taxon>Halospina</taxon>
    </lineage>
</organism>
<gene>
    <name evidence="11" type="ORF">DES49_2095</name>
</gene>
<dbReference type="GO" id="GO:0006637">
    <property type="term" value="P:acyl-CoA metabolic process"/>
    <property type="evidence" value="ECO:0007669"/>
    <property type="project" value="InterPro"/>
</dbReference>
<evidence type="ECO:0000256" key="1">
    <source>
        <dbReference type="ARBA" id="ARBA00006538"/>
    </source>
</evidence>
<keyword evidence="4" id="KW-0443">Lipid metabolism</keyword>
<dbReference type="Pfam" id="PF02551">
    <property type="entry name" value="Acyl_CoA_thio"/>
    <property type="match status" value="1"/>
</dbReference>
<evidence type="ECO:0000256" key="6">
    <source>
        <dbReference type="ARBA" id="ARBA00050943"/>
    </source>
</evidence>
<comment type="catalytic activity">
    <reaction evidence="6">
        <text>a fatty acyl-CoA + H2O = a fatty acid + CoA + H(+)</text>
        <dbReference type="Rhea" id="RHEA:16781"/>
        <dbReference type="ChEBI" id="CHEBI:15377"/>
        <dbReference type="ChEBI" id="CHEBI:15378"/>
        <dbReference type="ChEBI" id="CHEBI:28868"/>
        <dbReference type="ChEBI" id="CHEBI:57287"/>
        <dbReference type="ChEBI" id="CHEBI:77636"/>
        <dbReference type="EC" id="3.1.2.20"/>
    </reaction>
    <physiologicalReaction direction="left-to-right" evidence="6">
        <dbReference type="Rhea" id="RHEA:16782"/>
    </physiologicalReaction>
</comment>
<dbReference type="GO" id="GO:0009062">
    <property type="term" value="P:fatty acid catabolic process"/>
    <property type="evidence" value="ECO:0007669"/>
    <property type="project" value="TreeGrafter"/>
</dbReference>
<comment type="subunit">
    <text evidence="2">Homotetramer.</text>
</comment>
<dbReference type="SUPFAM" id="SSF54637">
    <property type="entry name" value="Thioesterase/thiol ester dehydrase-isomerase"/>
    <property type="match status" value="2"/>
</dbReference>
<evidence type="ECO:0000256" key="7">
    <source>
        <dbReference type="ARBA" id="ARBA00071120"/>
    </source>
</evidence>
<dbReference type="InterPro" id="IPR029069">
    <property type="entry name" value="HotDog_dom_sf"/>
</dbReference>
<reference evidence="11 12" key="1">
    <citation type="submission" date="2019-03" db="EMBL/GenBank/DDBJ databases">
        <title>Genomic Encyclopedia of Type Strains, Phase IV (KMG-IV): sequencing the most valuable type-strain genomes for metagenomic binning, comparative biology and taxonomic classification.</title>
        <authorList>
            <person name="Goeker M."/>
        </authorList>
    </citation>
    <scope>NUCLEOTIDE SEQUENCE [LARGE SCALE GENOMIC DNA]</scope>
    <source>
        <strain evidence="11 12">DSM 15505</strain>
    </source>
</reference>
<evidence type="ECO:0000256" key="5">
    <source>
        <dbReference type="ARBA" id="ARBA00038894"/>
    </source>
</evidence>
<protein>
    <recommendedName>
        <fullName evidence="7">Acyl-CoA thioesterase 2</fullName>
        <ecNumber evidence="5">3.1.2.20</ecNumber>
    </recommendedName>
    <alternativeName>
        <fullName evidence="8">Thioesterase II</fullName>
    </alternativeName>
</protein>
<dbReference type="OrthoDB" id="9781019at2"/>
<evidence type="ECO:0000256" key="3">
    <source>
        <dbReference type="ARBA" id="ARBA00022801"/>
    </source>
</evidence>
<evidence type="ECO:0000256" key="8">
    <source>
        <dbReference type="ARBA" id="ARBA00079653"/>
    </source>
</evidence>
<comment type="similarity">
    <text evidence="1">Belongs to the C/M/P thioester hydrolase family.</text>
</comment>
<evidence type="ECO:0000256" key="4">
    <source>
        <dbReference type="ARBA" id="ARBA00023098"/>
    </source>
</evidence>
<feature type="domain" description="Acyl-CoA thioesterase-like N-terminal HotDog" evidence="10">
    <location>
        <begin position="33"/>
        <end position="108"/>
    </location>
</feature>
<feature type="domain" description="Acyl-CoA thioesterase 2 C-terminal" evidence="9">
    <location>
        <begin position="151"/>
        <end position="278"/>
    </location>
</feature>
<keyword evidence="3" id="KW-0378">Hydrolase</keyword>
<dbReference type="CDD" id="cd03445">
    <property type="entry name" value="Thioesterase_II_repeat2"/>
    <property type="match status" value="1"/>
</dbReference>
<dbReference type="InterPro" id="IPR025652">
    <property type="entry name" value="TesB_C"/>
</dbReference>
<dbReference type="Proteomes" id="UP000295830">
    <property type="component" value="Unassembled WGS sequence"/>
</dbReference>
<dbReference type="GO" id="GO:0047617">
    <property type="term" value="F:fatty acyl-CoA hydrolase activity"/>
    <property type="evidence" value="ECO:0007669"/>
    <property type="project" value="UniProtKB-EC"/>
</dbReference>
<dbReference type="RefSeq" id="WP_133736337.1">
    <property type="nucleotide sequence ID" value="NZ_SOAX01000004.1"/>
</dbReference>
<dbReference type="FunFam" id="2.40.160.210:FF:000001">
    <property type="entry name" value="Acyl-CoA thioesterase II"/>
    <property type="match status" value="1"/>
</dbReference>
<dbReference type="InterPro" id="IPR049449">
    <property type="entry name" value="TesB_ACOT8-like_N"/>
</dbReference>
<accession>A0A4R7JTV3</accession>
<dbReference type="Gene3D" id="2.40.160.210">
    <property type="entry name" value="Acyl-CoA thioesterase, double hotdog domain"/>
    <property type="match status" value="1"/>
</dbReference>
<dbReference type="GO" id="GO:0005829">
    <property type="term" value="C:cytosol"/>
    <property type="evidence" value="ECO:0007669"/>
    <property type="project" value="TreeGrafter"/>
</dbReference>
<dbReference type="PANTHER" id="PTHR11066">
    <property type="entry name" value="ACYL-COA THIOESTERASE"/>
    <property type="match status" value="1"/>
</dbReference>
<evidence type="ECO:0000313" key="11">
    <source>
        <dbReference type="EMBL" id="TDT40329.1"/>
    </source>
</evidence>
<comment type="caution">
    <text evidence="11">The sequence shown here is derived from an EMBL/GenBank/DDBJ whole genome shotgun (WGS) entry which is preliminary data.</text>
</comment>
<dbReference type="AlphaFoldDB" id="A0A4R7JTV3"/>
<dbReference type="CDD" id="cd03444">
    <property type="entry name" value="Thioesterase_II_repeat1"/>
    <property type="match status" value="1"/>
</dbReference>
<keyword evidence="12" id="KW-1185">Reference proteome</keyword>
<dbReference type="EMBL" id="SOAX01000004">
    <property type="protein sequence ID" value="TDT40329.1"/>
    <property type="molecule type" value="Genomic_DNA"/>
</dbReference>
<dbReference type="EC" id="3.1.2.20" evidence="5"/>
<dbReference type="PANTHER" id="PTHR11066:SF34">
    <property type="entry name" value="ACYL-COENZYME A THIOESTERASE 8"/>
    <property type="match status" value="1"/>
</dbReference>
<proteinExistence type="inferred from homology"/>
<dbReference type="Pfam" id="PF13622">
    <property type="entry name" value="4HBT_3"/>
    <property type="match status" value="1"/>
</dbReference>
<evidence type="ECO:0000313" key="12">
    <source>
        <dbReference type="Proteomes" id="UP000295830"/>
    </source>
</evidence>
<sequence length="287" mass="32199">MDDVTRKLVALLDVAPLGDDHFAAESDDLGFPNVFGGQVLGQALMSASRTVESRLAHSMHAYFLRPGNARRGIDYEVQRVRDGGTFTVRRVIARQDEREILTAMVSFQIEESGFEHQLDFPGAPDPETLNSEQTLRENIAPLIPEERREQMMKERAIEIRPVNPVDPLKPEVRPPHRQSWFRARGELPDDPVLHRAMLAYASDFGLLTTSMQPHGLGFSTPGMQVASLDHAIWFHRSLRMDDWLLYDMDSPSGASGRGMNRGTVFSRDGKLVASVAQEALIRQRGRA</sequence>